<evidence type="ECO:0000313" key="3">
    <source>
        <dbReference type="Proteomes" id="UP000237347"/>
    </source>
</evidence>
<dbReference type="Proteomes" id="UP000237347">
    <property type="component" value="Unassembled WGS sequence"/>
</dbReference>
<evidence type="ECO:0000313" key="2">
    <source>
        <dbReference type="EMBL" id="KAK7847249.1"/>
    </source>
</evidence>
<gene>
    <name evidence="2" type="ORF">CFP56_006946</name>
</gene>
<name>A0AAW0L8X5_QUESU</name>
<accession>A0AAW0L8X5</accession>
<evidence type="ECO:0000256" key="1">
    <source>
        <dbReference type="SAM" id="SignalP"/>
    </source>
</evidence>
<proteinExistence type="predicted"/>
<comment type="caution">
    <text evidence="2">The sequence shown here is derived from an EMBL/GenBank/DDBJ whole genome shotgun (WGS) entry which is preliminary data.</text>
</comment>
<dbReference type="AlphaFoldDB" id="A0AAW0L8X5"/>
<feature type="chain" id="PRO_5043508445" evidence="1">
    <location>
        <begin position="21"/>
        <end position="107"/>
    </location>
</feature>
<sequence length="107" mass="11537">MRSFLHGLGLALIMGRRVLALLWASIEESRLDRPKSSFVGLSLMVLMCLKDSYIDTNPTLLSPIVSLSLLGNHEEDSGLGLSRRGAAVGIGNVFSFLIHSVARSLIG</sequence>
<organism evidence="2 3">
    <name type="scientific">Quercus suber</name>
    <name type="common">Cork oak</name>
    <dbReference type="NCBI Taxonomy" id="58331"/>
    <lineage>
        <taxon>Eukaryota</taxon>
        <taxon>Viridiplantae</taxon>
        <taxon>Streptophyta</taxon>
        <taxon>Embryophyta</taxon>
        <taxon>Tracheophyta</taxon>
        <taxon>Spermatophyta</taxon>
        <taxon>Magnoliopsida</taxon>
        <taxon>eudicotyledons</taxon>
        <taxon>Gunneridae</taxon>
        <taxon>Pentapetalae</taxon>
        <taxon>rosids</taxon>
        <taxon>fabids</taxon>
        <taxon>Fagales</taxon>
        <taxon>Fagaceae</taxon>
        <taxon>Quercus</taxon>
    </lineage>
</organism>
<keyword evidence="3" id="KW-1185">Reference proteome</keyword>
<feature type="signal peptide" evidence="1">
    <location>
        <begin position="1"/>
        <end position="20"/>
    </location>
</feature>
<dbReference type="EMBL" id="PKMF04000144">
    <property type="protein sequence ID" value="KAK7847249.1"/>
    <property type="molecule type" value="Genomic_DNA"/>
</dbReference>
<reference evidence="2 3" key="1">
    <citation type="journal article" date="2018" name="Sci. Data">
        <title>The draft genome sequence of cork oak.</title>
        <authorList>
            <person name="Ramos A.M."/>
            <person name="Usie A."/>
            <person name="Barbosa P."/>
            <person name="Barros P.M."/>
            <person name="Capote T."/>
            <person name="Chaves I."/>
            <person name="Simoes F."/>
            <person name="Abreu I."/>
            <person name="Carrasquinho I."/>
            <person name="Faro C."/>
            <person name="Guimaraes J.B."/>
            <person name="Mendonca D."/>
            <person name="Nobrega F."/>
            <person name="Rodrigues L."/>
            <person name="Saibo N.J.M."/>
            <person name="Varela M.C."/>
            <person name="Egas C."/>
            <person name="Matos J."/>
            <person name="Miguel C.M."/>
            <person name="Oliveira M.M."/>
            <person name="Ricardo C.P."/>
            <person name="Goncalves S."/>
        </authorList>
    </citation>
    <scope>NUCLEOTIDE SEQUENCE [LARGE SCALE GENOMIC DNA]</scope>
    <source>
        <strain evidence="3">cv. HL8</strain>
    </source>
</reference>
<protein>
    <submittedName>
        <fullName evidence="2">Uncharacterized protein</fullName>
    </submittedName>
</protein>
<keyword evidence="1" id="KW-0732">Signal</keyword>